<feature type="region of interest" description="Disordered" evidence="4">
    <location>
        <begin position="163"/>
        <end position="182"/>
    </location>
</feature>
<feature type="region of interest" description="Disordered" evidence="4">
    <location>
        <begin position="119"/>
        <end position="146"/>
    </location>
</feature>
<dbReference type="GO" id="GO:0072659">
    <property type="term" value="P:protein localization to plasma membrane"/>
    <property type="evidence" value="ECO:0007669"/>
    <property type="project" value="TreeGrafter"/>
</dbReference>
<feature type="domain" description="SH3" evidence="5">
    <location>
        <begin position="421"/>
        <end position="482"/>
    </location>
</feature>
<protein>
    <recommendedName>
        <fullName evidence="5">SH3 domain-containing protein</fullName>
    </recommendedName>
</protein>
<dbReference type="Pfam" id="PF14603">
    <property type="entry name" value="hSH3"/>
    <property type="match status" value="3"/>
</dbReference>
<keyword evidence="2" id="KW-0597">Phosphoprotein</keyword>
<dbReference type="GO" id="GO:0005886">
    <property type="term" value="C:plasma membrane"/>
    <property type="evidence" value="ECO:0007669"/>
    <property type="project" value="InterPro"/>
</dbReference>
<dbReference type="InterPro" id="IPR043443">
    <property type="entry name" value="FYB1/2-like"/>
</dbReference>
<evidence type="ECO:0000259" key="5">
    <source>
        <dbReference type="PROSITE" id="PS50002"/>
    </source>
</evidence>
<dbReference type="GO" id="GO:0007229">
    <property type="term" value="P:integrin-mediated signaling pathway"/>
    <property type="evidence" value="ECO:0007669"/>
    <property type="project" value="InterPro"/>
</dbReference>
<comment type="caution">
    <text evidence="6">The sequence shown here is derived from an EMBL/GenBank/DDBJ whole genome shotgun (WGS) entry which is preliminary data.</text>
</comment>
<name>A0AAN8QPV7_9TELE</name>
<sequence length="860" mass="95348">MAHFNTGGGSHMEGGVHPKLVSHSTSSPLLAKLAALEKSRSGGALTTTKSPAPKPVFQKKCETAAREDVGTSFPKPQSFKLRPVETIRDTASSGPESTFTRPPLKRCPVNTAFLDNEVQPAPASGSAKPPWVKDSESENTPTVPKLPIALKSKISISSLQSNLDQGTLKEHPTPSIPKLPQLSIFKSLPPVAQQNSLTRQGSETSLQTLNSSNCMPPQPPPTLEPNFLTAQAGARDELVPHEENDDPSAPKRKPLPNVFSLGDPPLKPNRPPHVTLQRFRTDGPELSTAGPPPSPLAPHTSKFPAPLTPCLLSKAPAVRIQADQEESYDDVGVMNLPAPLPPGGHPNLKIEVELSDEEMYEDLEERWIEKEAKGSKEMKGQEKKSDKEEKRRLEQEKKMQKAREKKEQEAKKKYKLSGPIQVIHKAKARSDCKGGKTDLPLTQGETIDIIRITDNPEGRWLARNNEGNYGYVRTESVGIDYDLIKEQKKEPLSNESEGNPEVYDDVAIQDNACSGIKVQQAEDGDIYDDVDGSTQNRFPPQPTPVFIEGDMIYDDVESQSIPTPPLLNSLPQLTPKGTQEVMDPKKKKKFEKEEKEIRKKFKLSGPIQVIHKAKARSDCKGGKTDLPLTQGETIDIIRITDNPEGRWLARNNEGNYGYVRTESVGIDYDLIKEQRRKNPYLTSLRETLSGIKVQQAEDGDIYDDVDGSTQNRFPPQPPPVFIEGDMIYDDVESQSIPTPPLLNSLPQLTPKGTQEVMDPKKKKKFEKEEKEFRKKFKFEGEIQVLYDVTIDPTLASKKWGNKDLQLKPGEVIDVIVKPTDGKLIGRNRDGKFGYVSMVNVAQDGGDIYDDIGENCIYDND</sequence>
<evidence type="ECO:0000256" key="4">
    <source>
        <dbReference type="SAM" id="MobiDB-lite"/>
    </source>
</evidence>
<feature type="compositionally biased region" description="Polar residues" evidence="4">
    <location>
        <begin position="89"/>
        <end position="100"/>
    </location>
</feature>
<gene>
    <name evidence="6" type="ORF">J4Q44_G00230480</name>
</gene>
<evidence type="ECO:0000313" key="7">
    <source>
        <dbReference type="Proteomes" id="UP001356427"/>
    </source>
</evidence>
<dbReference type="InterPro" id="IPR036028">
    <property type="entry name" value="SH3-like_dom_sf"/>
</dbReference>
<accession>A0AAN8QPV7</accession>
<dbReference type="PROSITE" id="PS50002">
    <property type="entry name" value="SH3"/>
    <property type="match status" value="3"/>
</dbReference>
<evidence type="ECO:0000256" key="1">
    <source>
        <dbReference type="ARBA" id="ARBA00022443"/>
    </source>
</evidence>
<keyword evidence="7" id="KW-1185">Reference proteome</keyword>
<feature type="compositionally biased region" description="Basic and acidic residues" evidence="4">
    <location>
        <begin position="365"/>
        <end position="411"/>
    </location>
</feature>
<dbReference type="InterPro" id="IPR029294">
    <property type="entry name" value="hSH3"/>
</dbReference>
<feature type="region of interest" description="Disordered" evidence="4">
    <location>
        <begin position="363"/>
        <end position="416"/>
    </location>
</feature>
<feature type="region of interest" description="Disordered" evidence="4">
    <location>
        <begin position="190"/>
        <end position="308"/>
    </location>
</feature>
<dbReference type="FunFam" id="2.30.30.40:FF:000133">
    <property type="entry name" value="FYN-binding protein-like isoform X2"/>
    <property type="match status" value="2"/>
</dbReference>
<feature type="domain" description="SH3" evidence="5">
    <location>
        <begin position="608"/>
        <end position="669"/>
    </location>
</feature>
<feature type="compositionally biased region" description="Polar residues" evidence="4">
    <location>
        <begin position="192"/>
        <end position="215"/>
    </location>
</feature>
<proteinExistence type="predicted"/>
<dbReference type="EMBL" id="JAGTTL010000021">
    <property type="protein sequence ID" value="KAK6306123.1"/>
    <property type="molecule type" value="Genomic_DNA"/>
</dbReference>
<dbReference type="SMART" id="SM00326">
    <property type="entry name" value="SH3"/>
    <property type="match status" value="3"/>
</dbReference>
<dbReference type="PANTHER" id="PTHR16830">
    <property type="entry name" value="SH2 CONTAINING ADAPTOR PRAM-1 RELATED"/>
    <property type="match status" value="1"/>
</dbReference>
<evidence type="ECO:0000313" key="6">
    <source>
        <dbReference type="EMBL" id="KAK6306123.1"/>
    </source>
</evidence>
<organism evidence="6 7">
    <name type="scientific">Coregonus suidteri</name>
    <dbReference type="NCBI Taxonomy" id="861788"/>
    <lineage>
        <taxon>Eukaryota</taxon>
        <taxon>Metazoa</taxon>
        <taxon>Chordata</taxon>
        <taxon>Craniata</taxon>
        <taxon>Vertebrata</taxon>
        <taxon>Euteleostomi</taxon>
        <taxon>Actinopterygii</taxon>
        <taxon>Neopterygii</taxon>
        <taxon>Teleostei</taxon>
        <taxon>Protacanthopterygii</taxon>
        <taxon>Salmoniformes</taxon>
        <taxon>Salmonidae</taxon>
        <taxon>Coregoninae</taxon>
        <taxon>Coregonus</taxon>
    </lineage>
</organism>
<dbReference type="PANTHER" id="PTHR16830:SF12">
    <property type="entry name" value="PDZ DOMAIN-CONTAINING PROTEIN"/>
    <property type="match status" value="1"/>
</dbReference>
<feature type="compositionally biased region" description="Gly residues" evidence="4">
    <location>
        <begin position="1"/>
        <end position="12"/>
    </location>
</feature>
<dbReference type="GO" id="GO:0050852">
    <property type="term" value="P:T cell receptor signaling pathway"/>
    <property type="evidence" value="ECO:0007669"/>
    <property type="project" value="TreeGrafter"/>
</dbReference>
<reference evidence="6 7" key="1">
    <citation type="submission" date="2021-04" db="EMBL/GenBank/DDBJ databases">
        <authorList>
            <person name="De Guttry C."/>
            <person name="Zahm M."/>
            <person name="Klopp C."/>
            <person name="Cabau C."/>
            <person name="Louis A."/>
            <person name="Berthelot C."/>
            <person name="Parey E."/>
            <person name="Roest Crollius H."/>
            <person name="Montfort J."/>
            <person name="Robinson-Rechavi M."/>
            <person name="Bucao C."/>
            <person name="Bouchez O."/>
            <person name="Gislard M."/>
            <person name="Lluch J."/>
            <person name="Milhes M."/>
            <person name="Lampietro C."/>
            <person name="Lopez Roques C."/>
            <person name="Donnadieu C."/>
            <person name="Braasch I."/>
            <person name="Desvignes T."/>
            <person name="Postlethwait J."/>
            <person name="Bobe J."/>
            <person name="Wedekind C."/>
            <person name="Guiguen Y."/>
        </authorList>
    </citation>
    <scope>NUCLEOTIDE SEQUENCE [LARGE SCALE GENOMIC DNA]</scope>
    <source>
        <strain evidence="6">Cs_M1</strain>
        <tissue evidence="6">Blood</tissue>
    </source>
</reference>
<dbReference type="SUPFAM" id="SSF50044">
    <property type="entry name" value="SH3-domain"/>
    <property type="match status" value="3"/>
</dbReference>
<feature type="region of interest" description="Disordered" evidence="4">
    <location>
        <begin position="63"/>
        <end position="105"/>
    </location>
</feature>
<dbReference type="AlphaFoldDB" id="A0AAN8QPV7"/>
<dbReference type="Gene3D" id="2.30.30.40">
    <property type="entry name" value="SH3 Domains"/>
    <property type="match status" value="3"/>
</dbReference>
<evidence type="ECO:0000256" key="2">
    <source>
        <dbReference type="ARBA" id="ARBA00022553"/>
    </source>
</evidence>
<evidence type="ECO:0000256" key="3">
    <source>
        <dbReference type="PROSITE-ProRule" id="PRU00192"/>
    </source>
</evidence>
<feature type="region of interest" description="Disordered" evidence="4">
    <location>
        <begin position="1"/>
        <end position="26"/>
    </location>
</feature>
<keyword evidence="1 3" id="KW-0728">SH3 domain</keyword>
<feature type="domain" description="SH3" evidence="5">
    <location>
        <begin position="777"/>
        <end position="845"/>
    </location>
</feature>
<dbReference type="Proteomes" id="UP001356427">
    <property type="component" value="Unassembled WGS sequence"/>
</dbReference>
<dbReference type="InterPro" id="IPR001452">
    <property type="entry name" value="SH3_domain"/>
</dbReference>